<dbReference type="OrthoDB" id="354603at2"/>
<dbReference type="EMBL" id="ACYH01000011">
    <property type="protein sequence ID" value="EEV21377.1"/>
    <property type="molecule type" value="Genomic_DNA"/>
</dbReference>
<protein>
    <submittedName>
        <fullName evidence="4">Tetratricopeptide repeat protein</fullName>
    </submittedName>
</protein>
<feature type="region of interest" description="Disordered" evidence="2">
    <location>
        <begin position="29"/>
        <end position="55"/>
    </location>
</feature>
<dbReference type="SUPFAM" id="SSF48452">
    <property type="entry name" value="TPR-like"/>
    <property type="match status" value="1"/>
</dbReference>
<sequence length="489" mass="55717">MKNLYKGILKKTVCIYFIVSTLSCLSAQGAKPNTQPAPQGAEKAAADGSSAESAEEIPPRVIFGQQLSALLSEQKWDEAIALFDTLPEEDRDSLSIRNLKVAVLVSTGRLKDAEETAKALEKQYPNDLNVLYTMTMVAQAKNDIKMRKTYLKKILKLDPDNVQALYEEGVDFYNQGSYKEAGETFGKILKKHPDDIQALIWCGKVYYLDNKMTEAEECYRTALKYQPKNSLAIAELARIKSETNRMAEAITDIQKAIDLEPDAAPHWTDLGSYNLQIGRKEEALAAFNRAIELVPDSYFIHIYLAGLNDDLGNKEDAIKHYKKVTELYPQYYFAYEGLGILLFEKKDWESARRAFVNALRYAPANIYYALSATVCTYKQNKKAEAKDFMSKYLKTIDRAKRETDYYLCRLFIDFAGDSDVNNRITKEKDETERLRKFFYLAEFYRLAGKGHLAEKFLLEIKTTQTPTFFEYRLAISELTPNADTTAAKK</sequence>
<feature type="compositionally biased region" description="Low complexity" evidence="2">
    <location>
        <begin position="41"/>
        <end position="52"/>
    </location>
</feature>
<dbReference type="PANTHER" id="PTHR44749:SF1">
    <property type="entry name" value="TETRATRICOPEPTIDE-LIKE HELICAL DOMAIN-CONTAINING PROTEIN"/>
    <property type="match status" value="1"/>
</dbReference>
<organism evidence="4 5">
    <name type="scientific">Treponema vincentii ATCC 35580</name>
    <dbReference type="NCBI Taxonomy" id="596324"/>
    <lineage>
        <taxon>Bacteria</taxon>
        <taxon>Pseudomonadati</taxon>
        <taxon>Spirochaetota</taxon>
        <taxon>Spirochaetia</taxon>
        <taxon>Spirochaetales</taxon>
        <taxon>Treponemataceae</taxon>
        <taxon>Treponema</taxon>
    </lineage>
</organism>
<feature type="repeat" description="TPR" evidence="1">
    <location>
        <begin position="196"/>
        <end position="229"/>
    </location>
</feature>
<dbReference type="STRING" id="596324.TREVI0001_0574"/>
<dbReference type="Pfam" id="PF13432">
    <property type="entry name" value="TPR_16"/>
    <property type="match status" value="3"/>
</dbReference>
<dbReference type="PROSITE" id="PS51257">
    <property type="entry name" value="PROKAR_LIPOPROTEIN"/>
    <property type="match status" value="1"/>
</dbReference>
<proteinExistence type="predicted"/>
<feature type="repeat" description="TPR" evidence="1">
    <location>
        <begin position="162"/>
        <end position="195"/>
    </location>
</feature>
<dbReference type="Gene3D" id="1.25.40.10">
    <property type="entry name" value="Tetratricopeptide repeat domain"/>
    <property type="match status" value="3"/>
</dbReference>
<dbReference type="InterPro" id="IPR019734">
    <property type="entry name" value="TPR_rpt"/>
</dbReference>
<dbReference type="InterPro" id="IPR011990">
    <property type="entry name" value="TPR-like_helical_dom_sf"/>
</dbReference>
<evidence type="ECO:0000256" key="2">
    <source>
        <dbReference type="SAM" id="MobiDB-lite"/>
    </source>
</evidence>
<dbReference type="Proteomes" id="UP000004509">
    <property type="component" value="Unassembled WGS sequence"/>
</dbReference>
<dbReference type="RefSeq" id="WP_006187706.1">
    <property type="nucleotide sequence ID" value="NZ_ACYH01000011.1"/>
</dbReference>
<keyword evidence="1" id="KW-0802">TPR repeat</keyword>
<feature type="signal peptide" evidence="3">
    <location>
        <begin position="1"/>
        <end position="29"/>
    </location>
</feature>
<gene>
    <name evidence="4" type="ORF">TREVI0001_0574</name>
</gene>
<feature type="repeat" description="TPR" evidence="1">
    <location>
        <begin position="332"/>
        <end position="365"/>
    </location>
</feature>
<feature type="repeat" description="TPR" evidence="1">
    <location>
        <begin position="230"/>
        <end position="263"/>
    </location>
</feature>
<dbReference type="eggNOG" id="COG0457">
    <property type="taxonomic scope" value="Bacteria"/>
</dbReference>
<evidence type="ECO:0000313" key="4">
    <source>
        <dbReference type="EMBL" id="EEV21377.1"/>
    </source>
</evidence>
<dbReference type="InterPro" id="IPR044650">
    <property type="entry name" value="SRFR1-like"/>
</dbReference>
<evidence type="ECO:0000313" key="5">
    <source>
        <dbReference type="Proteomes" id="UP000004509"/>
    </source>
</evidence>
<comment type="caution">
    <text evidence="4">The sequence shown here is derived from an EMBL/GenBank/DDBJ whole genome shotgun (WGS) entry which is preliminary data.</text>
</comment>
<evidence type="ECO:0000256" key="3">
    <source>
        <dbReference type="SAM" id="SignalP"/>
    </source>
</evidence>
<dbReference type="SMART" id="SM00028">
    <property type="entry name" value="TPR"/>
    <property type="match status" value="7"/>
</dbReference>
<dbReference type="Pfam" id="PF14559">
    <property type="entry name" value="TPR_19"/>
    <property type="match status" value="1"/>
</dbReference>
<dbReference type="GO" id="GO:0045892">
    <property type="term" value="P:negative regulation of DNA-templated transcription"/>
    <property type="evidence" value="ECO:0007669"/>
    <property type="project" value="InterPro"/>
</dbReference>
<feature type="repeat" description="TPR" evidence="1">
    <location>
        <begin position="264"/>
        <end position="297"/>
    </location>
</feature>
<feature type="chain" id="PRO_5002990045" evidence="3">
    <location>
        <begin position="30"/>
        <end position="489"/>
    </location>
</feature>
<dbReference type="AlphaFoldDB" id="C8PMG0"/>
<keyword evidence="3" id="KW-0732">Signal</keyword>
<name>C8PMG0_9SPIR</name>
<dbReference type="PANTHER" id="PTHR44749">
    <property type="entry name" value="SUPPRESSOR OF RPS4-RLD 1"/>
    <property type="match status" value="1"/>
</dbReference>
<dbReference type="PROSITE" id="PS50005">
    <property type="entry name" value="TPR"/>
    <property type="match status" value="5"/>
</dbReference>
<evidence type="ECO:0000256" key="1">
    <source>
        <dbReference type="PROSITE-ProRule" id="PRU00339"/>
    </source>
</evidence>
<reference evidence="4 5" key="1">
    <citation type="submission" date="2009-07" db="EMBL/GenBank/DDBJ databases">
        <authorList>
            <person name="Madupu R."/>
            <person name="Sebastian Y."/>
            <person name="Durkin A.S."/>
            <person name="Torralba M."/>
            <person name="Methe B."/>
            <person name="Sutton G.G."/>
            <person name="Strausberg R.L."/>
            <person name="Nelson K.E."/>
        </authorList>
    </citation>
    <scope>NUCLEOTIDE SEQUENCE [LARGE SCALE GENOMIC DNA]</scope>
    <source>
        <strain evidence="4 5">ATCC 35580</strain>
    </source>
</reference>
<accession>C8PMG0</accession>